<dbReference type="SMART" id="SM01388">
    <property type="entry name" value="Mob1_phocein"/>
    <property type="match status" value="1"/>
</dbReference>
<feature type="binding site" evidence="1">
    <location>
        <position position="235"/>
    </location>
    <ligand>
        <name>Zn(2+)</name>
        <dbReference type="ChEBI" id="CHEBI:29105"/>
    </ligand>
</feature>
<keyword evidence="6" id="KW-1185">Reference proteome</keyword>
<feature type="compositionally biased region" description="Acidic residues" evidence="3">
    <location>
        <begin position="313"/>
        <end position="349"/>
    </location>
</feature>
<dbReference type="InterPro" id="IPR004821">
    <property type="entry name" value="Cyt_trans-like"/>
</dbReference>
<dbReference type="OrthoDB" id="10262609at2759"/>
<dbReference type="Gene3D" id="1.20.140.30">
    <property type="entry name" value="MOB kinase activator"/>
    <property type="match status" value="1"/>
</dbReference>
<evidence type="ECO:0000259" key="4">
    <source>
        <dbReference type="Pfam" id="PF01467"/>
    </source>
</evidence>
<protein>
    <recommendedName>
        <fullName evidence="4">Cytidyltransferase-like domain-containing protein</fullName>
    </recommendedName>
</protein>
<dbReference type="SUPFAM" id="SSF52374">
    <property type="entry name" value="Nucleotidylyl transferase"/>
    <property type="match status" value="1"/>
</dbReference>
<dbReference type="Proteomes" id="UP000277580">
    <property type="component" value="Unassembled WGS sequence"/>
</dbReference>
<sequence>MSFGPSKSLKMASSAPEKSRPSSTSPRLPSPPPFPEVQIPATSTTNSKSGTAAATTNSLIAPRRIRPGTKSKNIAIGPPLVPFNELDSPFQLQEHLAALLSSITSPPDSDTTIPLSREACEALATPPEGAEESLWCYELTRRLTRDLNVLLVALLNDNCTASSCPEMRASEWQYLCAVHDPPKSCCAIDYSTHTLDQAATMLCTQKYFPSRLNLGAGSIKHLGSIFRRLYRIFAHAWFQHRSVFWDVENEFGLYLFFKTVSDRYHLIPKDNLTLPPEAEGLKSTDDEADFEEEEIDEFDRGTGEQGRRQELGGELEEDDGDEDYPDSDESESDEDEEGELRNGEDDEDEFELEMDIHLLEDEKSELAGIENNIDEKDEEEQDAEEIVEKSLLLLPAPPENATLACLKSLYAPSLAAAFQQTPSEVYSILDVAIHVPFLSSSATISRRKVFAKTQRLLARLYSSAYSAAIKEGREDLVDVRIVFLSNTGLSFEDEKKIPTGIFNGPIVSLRKLADSGREWKNIVIASPPPTEGEEDGEGEGEVIANNFLEYYRDQVGTDTVVLRCDLGEIPENPEEEESSEKEPEDGEEHSIVAVGGTFDHLHPGHKLLLTMTAFILSPHAPSPRLIIGITGANMLKNKKHSKYLTPWSTRTHQTLQFLRGILDFASPDEIKSNTTSLMTPEPENALRAFTTLFAGALVVETVEIDDPYGPTTTNEDISALVVSAESSQGGEAVNAKRRETGFKELEVFSVDVIDTDAEGVKMSSTDIRRRLEEKDAIEN</sequence>
<keyword evidence="1" id="KW-0862">Zinc</keyword>
<dbReference type="InterPro" id="IPR005301">
    <property type="entry name" value="MOB_kinase_act_fam"/>
</dbReference>
<feature type="binding site" evidence="1">
    <location>
        <position position="164"/>
    </location>
    <ligand>
        <name>Zn(2+)</name>
        <dbReference type="ChEBI" id="CHEBI:29105"/>
    </ligand>
</feature>
<dbReference type="Gene3D" id="3.40.50.620">
    <property type="entry name" value="HUPs"/>
    <property type="match status" value="1"/>
</dbReference>
<keyword evidence="2" id="KW-0175">Coiled coil</keyword>
<dbReference type="Pfam" id="PF03637">
    <property type="entry name" value="Mob1_phocein"/>
    <property type="match status" value="1"/>
</dbReference>
<feature type="compositionally biased region" description="Polar residues" evidence="3">
    <location>
        <begin position="40"/>
        <end position="59"/>
    </location>
</feature>
<dbReference type="InParanoid" id="A0A3N4KVB9"/>
<feature type="binding site" evidence="1">
    <location>
        <position position="240"/>
    </location>
    <ligand>
        <name>Zn(2+)</name>
        <dbReference type="ChEBI" id="CHEBI:29105"/>
    </ligand>
</feature>
<dbReference type="InterPro" id="IPR014729">
    <property type="entry name" value="Rossmann-like_a/b/a_fold"/>
</dbReference>
<feature type="compositionally biased region" description="Acidic residues" evidence="3">
    <location>
        <begin position="571"/>
        <end position="587"/>
    </location>
</feature>
<evidence type="ECO:0000313" key="6">
    <source>
        <dbReference type="Proteomes" id="UP000277580"/>
    </source>
</evidence>
<gene>
    <name evidence="5" type="ORF">P167DRAFT_526749</name>
</gene>
<feature type="compositionally biased region" description="Basic and acidic residues" evidence="3">
    <location>
        <begin position="298"/>
        <end position="311"/>
    </location>
</feature>
<dbReference type="Pfam" id="PF01467">
    <property type="entry name" value="CTP_transf_like"/>
    <property type="match status" value="1"/>
</dbReference>
<dbReference type="EMBL" id="ML119149">
    <property type="protein sequence ID" value="RPB09725.1"/>
    <property type="molecule type" value="Genomic_DNA"/>
</dbReference>
<accession>A0A3N4KVB9</accession>
<dbReference type="InterPro" id="IPR036703">
    <property type="entry name" value="MOB_kinase_act_sf"/>
</dbReference>
<feature type="region of interest" description="Disordered" evidence="3">
    <location>
        <begin position="274"/>
        <end position="349"/>
    </location>
</feature>
<organism evidence="5 6">
    <name type="scientific">Morchella conica CCBAS932</name>
    <dbReference type="NCBI Taxonomy" id="1392247"/>
    <lineage>
        <taxon>Eukaryota</taxon>
        <taxon>Fungi</taxon>
        <taxon>Dikarya</taxon>
        <taxon>Ascomycota</taxon>
        <taxon>Pezizomycotina</taxon>
        <taxon>Pezizomycetes</taxon>
        <taxon>Pezizales</taxon>
        <taxon>Morchellaceae</taxon>
        <taxon>Morchella</taxon>
    </lineage>
</organism>
<dbReference type="AlphaFoldDB" id="A0A3N4KVB9"/>
<keyword evidence="1" id="KW-0479">Metal-binding</keyword>
<evidence type="ECO:0000256" key="2">
    <source>
        <dbReference type="SAM" id="Coils"/>
    </source>
</evidence>
<feature type="coiled-coil region" evidence="2">
    <location>
        <begin position="359"/>
        <end position="389"/>
    </location>
</feature>
<evidence type="ECO:0000256" key="3">
    <source>
        <dbReference type="SAM" id="MobiDB-lite"/>
    </source>
</evidence>
<proteinExistence type="predicted"/>
<evidence type="ECO:0000313" key="5">
    <source>
        <dbReference type="EMBL" id="RPB09725.1"/>
    </source>
</evidence>
<feature type="compositionally biased region" description="Acidic residues" evidence="3">
    <location>
        <begin position="286"/>
        <end position="297"/>
    </location>
</feature>
<dbReference type="GO" id="GO:0003824">
    <property type="term" value="F:catalytic activity"/>
    <property type="evidence" value="ECO:0007669"/>
    <property type="project" value="InterPro"/>
</dbReference>
<dbReference type="SUPFAM" id="SSF101152">
    <property type="entry name" value="Mob1/phocein"/>
    <property type="match status" value="1"/>
</dbReference>
<reference evidence="5 6" key="1">
    <citation type="journal article" date="2018" name="Nat. Ecol. Evol.">
        <title>Pezizomycetes genomes reveal the molecular basis of ectomycorrhizal truffle lifestyle.</title>
        <authorList>
            <person name="Murat C."/>
            <person name="Payen T."/>
            <person name="Noel B."/>
            <person name="Kuo A."/>
            <person name="Morin E."/>
            <person name="Chen J."/>
            <person name="Kohler A."/>
            <person name="Krizsan K."/>
            <person name="Balestrini R."/>
            <person name="Da Silva C."/>
            <person name="Montanini B."/>
            <person name="Hainaut M."/>
            <person name="Levati E."/>
            <person name="Barry K.W."/>
            <person name="Belfiori B."/>
            <person name="Cichocki N."/>
            <person name="Clum A."/>
            <person name="Dockter R.B."/>
            <person name="Fauchery L."/>
            <person name="Guy J."/>
            <person name="Iotti M."/>
            <person name="Le Tacon F."/>
            <person name="Lindquist E.A."/>
            <person name="Lipzen A."/>
            <person name="Malagnac F."/>
            <person name="Mello A."/>
            <person name="Molinier V."/>
            <person name="Miyauchi S."/>
            <person name="Poulain J."/>
            <person name="Riccioni C."/>
            <person name="Rubini A."/>
            <person name="Sitrit Y."/>
            <person name="Splivallo R."/>
            <person name="Traeger S."/>
            <person name="Wang M."/>
            <person name="Zifcakova L."/>
            <person name="Wipf D."/>
            <person name="Zambonelli A."/>
            <person name="Paolocci F."/>
            <person name="Nowrousian M."/>
            <person name="Ottonello S."/>
            <person name="Baldrian P."/>
            <person name="Spatafora J.W."/>
            <person name="Henrissat B."/>
            <person name="Nagy L.G."/>
            <person name="Aury J.M."/>
            <person name="Wincker P."/>
            <person name="Grigoriev I.V."/>
            <person name="Bonfante P."/>
            <person name="Martin F.M."/>
        </authorList>
    </citation>
    <scope>NUCLEOTIDE SEQUENCE [LARGE SCALE GENOMIC DNA]</scope>
    <source>
        <strain evidence="5 6">CCBAS932</strain>
    </source>
</reference>
<feature type="region of interest" description="Disordered" evidence="3">
    <location>
        <begin position="1"/>
        <end position="59"/>
    </location>
</feature>
<feature type="region of interest" description="Disordered" evidence="3">
    <location>
        <begin position="567"/>
        <end position="588"/>
    </location>
</feature>
<evidence type="ECO:0000256" key="1">
    <source>
        <dbReference type="PIRSR" id="PIRSR605301-1"/>
    </source>
</evidence>
<dbReference type="PANTHER" id="PTHR22599">
    <property type="entry name" value="MPS ONE BINDER KINASE ACTIVATOR-LIKE MOB"/>
    <property type="match status" value="1"/>
</dbReference>
<feature type="domain" description="Cytidyltransferase-like" evidence="4">
    <location>
        <begin position="594"/>
        <end position="770"/>
    </location>
</feature>
<feature type="binding site" evidence="1">
    <location>
        <position position="159"/>
    </location>
    <ligand>
        <name>Zn(2+)</name>
        <dbReference type="ChEBI" id="CHEBI:29105"/>
    </ligand>
</feature>
<dbReference type="STRING" id="1392247.A0A3N4KVB9"/>
<name>A0A3N4KVB9_9PEZI</name>